<reference evidence="6 7" key="1">
    <citation type="submission" date="2020-08" db="EMBL/GenBank/DDBJ databases">
        <title>Genomic Encyclopedia of Type Strains, Phase IV (KMG-IV): sequencing the most valuable type-strain genomes for metagenomic binning, comparative biology and taxonomic classification.</title>
        <authorList>
            <person name="Goeker M."/>
        </authorList>
    </citation>
    <scope>NUCLEOTIDE SEQUENCE [LARGE SCALE GENOMIC DNA]</scope>
    <source>
        <strain evidence="6 7">DSM 29348</strain>
    </source>
</reference>
<organism evidence="6 7">
    <name type="scientific">Sphingobium fontiphilum</name>
    <dbReference type="NCBI Taxonomy" id="944425"/>
    <lineage>
        <taxon>Bacteria</taxon>
        <taxon>Pseudomonadati</taxon>
        <taxon>Pseudomonadota</taxon>
        <taxon>Alphaproteobacteria</taxon>
        <taxon>Sphingomonadales</taxon>
        <taxon>Sphingomonadaceae</taxon>
        <taxon>Sphingobium</taxon>
    </lineage>
</organism>
<protein>
    <submittedName>
        <fullName evidence="6">TetR/AcrR family transcriptional repressor of uid operon</fullName>
    </submittedName>
</protein>
<feature type="DNA-binding region" description="H-T-H motif" evidence="4">
    <location>
        <begin position="28"/>
        <end position="47"/>
    </location>
</feature>
<dbReference type="InterPro" id="IPR009057">
    <property type="entry name" value="Homeodomain-like_sf"/>
</dbReference>
<dbReference type="InterPro" id="IPR050109">
    <property type="entry name" value="HTH-type_TetR-like_transc_reg"/>
</dbReference>
<proteinExistence type="predicted"/>
<evidence type="ECO:0000313" key="7">
    <source>
        <dbReference type="Proteomes" id="UP000552757"/>
    </source>
</evidence>
<evidence type="ECO:0000259" key="5">
    <source>
        <dbReference type="PROSITE" id="PS50977"/>
    </source>
</evidence>
<dbReference type="PRINTS" id="PR00455">
    <property type="entry name" value="HTHTETR"/>
</dbReference>
<feature type="domain" description="HTH tetR-type" evidence="5">
    <location>
        <begin position="5"/>
        <end position="65"/>
    </location>
</feature>
<dbReference type="Pfam" id="PF00440">
    <property type="entry name" value="TetR_N"/>
    <property type="match status" value="1"/>
</dbReference>
<evidence type="ECO:0000256" key="4">
    <source>
        <dbReference type="PROSITE-ProRule" id="PRU00335"/>
    </source>
</evidence>
<gene>
    <name evidence="6" type="ORF">GGR44_000155</name>
</gene>
<dbReference type="InterPro" id="IPR001647">
    <property type="entry name" value="HTH_TetR"/>
</dbReference>
<evidence type="ECO:0000256" key="3">
    <source>
        <dbReference type="ARBA" id="ARBA00023163"/>
    </source>
</evidence>
<dbReference type="Proteomes" id="UP000552757">
    <property type="component" value="Unassembled WGS sequence"/>
</dbReference>
<dbReference type="PANTHER" id="PTHR30055:SF234">
    <property type="entry name" value="HTH-TYPE TRANSCRIPTIONAL REGULATOR BETI"/>
    <property type="match status" value="1"/>
</dbReference>
<keyword evidence="3" id="KW-0804">Transcription</keyword>
<keyword evidence="1" id="KW-0805">Transcription regulation</keyword>
<evidence type="ECO:0000256" key="2">
    <source>
        <dbReference type="ARBA" id="ARBA00023125"/>
    </source>
</evidence>
<comment type="caution">
    <text evidence="6">The sequence shown here is derived from an EMBL/GenBank/DDBJ whole genome shotgun (WGS) entry which is preliminary data.</text>
</comment>
<dbReference type="GO" id="GO:0003700">
    <property type="term" value="F:DNA-binding transcription factor activity"/>
    <property type="evidence" value="ECO:0007669"/>
    <property type="project" value="TreeGrafter"/>
</dbReference>
<dbReference type="SUPFAM" id="SSF46689">
    <property type="entry name" value="Homeodomain-like"/>
    <property type="match status" value="1"/>
</dbReference>
<name>A0A7W6GP09_9SPHN</name>
<evidence type="ECO:0000256" key="1">
    <source>
        <dbReference type="ARBA" id="ARBA00023015"/>
    </source>
</evidence>
<dbReference type="EMBL" id="JACIEB010000001">
    <property type="protein sequence ID" value="MBB3980524.1"/>
    <property type="molecule type" value="Genomic_DNA"/>
</dbReference>
<accession>A0A7W6GP09</accession>
<sequence length="191" mass="21057">MKDKLPSADRIRHAAKDLFATNGFHQTSMSELAAAADMSVGLIYRSFKSKAEIIEAIVHADFDEKIADLERIRQRLGTGEITIEKSIEELFLHAMRDSDEALSFDILAEGSRNERVGQTIGKMCERLRSYLRGFALAANPSLAGDQLEGAAELMLGCMFGLGHRRLAMPRLDASQTAEQSARMMVAALRAL</sequence>
<keyword evidence="7" id="KW-1185">Reference proteome</keyword>
<keyword evidence="2 4" id="KW-0238">DNA-binding</keyword>
<dbReference type="PROSITE" id="PS50977">
    <property type="entry name" value="HTH_TETR_2"/>
    <property type="match status" value="1"/>
</dbReference>
<dbReference type="AlphaFoldDB" id="A0A7W6GP09"/>
<dbReference type="GO" id="GO:0000976">
    <property type="term" value="F:transcription cis-regulatory region binding"/>
    <property type="evidence" value="ECO:0007669"/>
    <property type="project" value="TreeGrafter"/>
</dbReference>
<dbReference type="Gene3D" id="1.10.357.10">
    <property type="entry name" value="Tetracycline Repressor, domain 2"/>
    <property type="match status" value="1"/>
</dbReference>
<evidence type="ECO:0000313" key="6">
    <source>
        <dbReference type="EMBL" id="MBB3980524.1"/>
    </source>
</evidence>
<dbReference type="PANTHER" id="PTHR30055">
    <property type="entry name" value="HTH-TYPE TRANSCRIPTIONAL REGULATOR RUTR"/>
    <property type="match status" value="1"/>
</dbReference>